<evidence type="ECO:0000313" key="2">
    <source>
        <dbReference type="EMBL" id="KKK58047.1"/>
    </source>
</evidence>
<dbReference type="AlphaFoldDB" id="A0A0F8WME1"/>
<organism evidence="2">
    <name type="scientific">marine sediment metagenome</name>
    <dbReference type="NCBI Taxonomy" id="412755"/>
    <lineage>
        <taxon>unclassified sequences</taxon>
        <taxon>metagenomes</taxon>
        <taxon>ecological metagenomes</taxon>
    </lineage>
</organism>
<protein>
    <submittedName>
        <fullName evidence="2">Uncharacterized protein</fullName>
    </submittedName>
</protein>
<proteinExistence type="predicted"/>
<gene>
    <name evidence="2" type="ORF">LCGC14_3048380</name>
</gene>
<sequence>MWWKKRFRGTLKQHLDAQWQRGRGNPSERPAQATRYRSKGRPREFRDEGQPVTLADHWPEVK</sequence>
<name>A0A0F8WME1_9ZZZZ</name>
<accession>A0A0F8WME1</accession>
<reference evidence="2" key="1">
    <citation type="journal article" date="2015" name="Nature">
        <title>Complex archaea that bridge the gap between prokaryotes and eukaryotes.</title>
        <authorList>
            <person name="Spang A."/>
            <person name="Saw J.H."/>
            <person name="Jorgensen S.L."/>
            <person name="Zaremba-Niedzwiedzka K."/>
            <person name="Martijn J."/>
            <person name="Lind A.E."/>
            <person name="van Eijk R."/>
            <person name="Schleper C."/>
            <person name="Guy L."/>
            <person name="Ettema T.J."/>
        </authorList>
    </citation>
    <scope>NUCLEOTIDE SEQUENCE</scope>
</reference>
<evidence type="ECO:0000256" key="1">
    <source>
        <dbReference type="SAM" id="MobiDB-lite"/>
    </source>
</evidence>
<comment type="caution">
    <text evidence="2">The sequence shown here is derived from an EMBL/GenBank/DDBJ whole genome shotgun (WGS) entry which is preliminary data.</text>
</comment>
<dbReference type="EMBL" id="LAZR01064174">
    <property type="protein sequence ID" value="KKK58047.1"/>
    <property type="molecule type" value="Genomic_DNA"/>
</dbReference>
<feature type="region of interest" description="Disordered" evidence="1">
    <location>
        <begin position="14"/>
        <end position="62"/>
    </location>
</feature>